<dbReference type="EMBL" id="BAABME010000452">
    <property type="protein sequence ID" value="GAA0142892.1"/>
    <property type="molecule type" value="Genomic_DNA"/>
</dbReference>
<comment type="caution">
    <text evidence="3">The sequence shown here is derived from an EMBL/GenBank/DDBJ whole genome shotgun (WGS) entry which is preliminary data.</text>
</comment>
<dbReference type="AlphaFoldDB" id="A0AAV3NVK3"/>
<keyword evidence="4" id="KW-1185">Reference proteome</keyword>
<protein>
    <recommendedName>
        <fullName evidence="2">Transposase MuDR plant domain-containing protein</fullName>
    </recommendedName>
</protein>
<feature type="region of interest" description="Disordered" evidence="1">
    <location>
        <begin position="1"/>
        <end position="20"/>
    </location>
</feature>
<organism evidence="3 4">
    <name type="scientific">Lithospermum erythrorhizon</name>
    <name type="common">Purple gromwell</name>
    <name type="synonym">Lithospermum officinale var. erythrorhizon</name>
    <dbReference type="NCBI Taxonomy" id="34254"/>
    <lineage>
        <taxon>Eukaryota</taxon>
        <taxon>Viridiplantae</taxon>
        <taxon>Streptophyta</taxon>
        <taxon>Embryophyta</taxon>
        <taxon>Tracheophyta</taxon>
        <taxon>Spermatophyta</taxon>
        <taxon>Magnoliopsida</taxon>
        <taxon>eudicotyledons</taxon>
        <taxon>Gunneridae</taxon>
        <taxon>Pentapetalae</taxon>
        <taxon>asterids</taxon>
        <taxon>lamiids</taxon>
        <taxon>Boraginales</taxon>
        <taxon>Boraginaceae</taxon>
        <taxon>Boraginoideae</taxon>
        <taxon>Lithospermeae</taxon>
        <taxon>Lithospermum</taxon>
    </lineage>
</organism>
<name>A0AAV3NVK3_LITER</name>
<dbReference type="Pfam" id="PF03108">
    <property type="entry name" value="DBD_Tnp_Mut"/>
    <property type="match status" value="1"/>
</dbReference>
<reference evidence="3 4" key="1">
    <citation type="submission" date="2024-01" db="EMBL/GenBank/DDBJ databases">
        <title>The complete chloroplast genome sequence of Lithospermum erythrorhizon: insights into the phylogenetic relationship among Boraginaceae species and the maternal lineages of purple gromwells.</title>
        <authorList>
            <person name="Okada T."/>
            <person name="Watanabe K."/>
        </authorList>
    </citation>
    <scope>NUCLEOTIDE SEQUENCE [LARGE SCALE GENOMIC DNA]</scope>
</reference>
<evidence type="ECO:0000313" key="4">
    <source>
        <dbReference type="Proteomes" id="UP001454036"/>
    </source>
</evidence>
<feature type="compositionally biased region" description="Basic and acidic residues" evidence="1">
    <location>
        <begin position="70"/>
        <end position="88"/>
    </location>
</feature>
<proteinExistence type="predicted"/>
<feature type="compositionally biased region" description="Basic and acidic residues" evidence="1">
    <location>
        <begin position="1"/>
        <end position="15"/>
    </location>
</feature>
<dbReference type="Proteomes" id="UP001454036">
    <property type="component" value="Unassembled WGS sequence"/>
</dbReference>
<feature type="region of interest" description="Disordered" evidence="1">
    <location>
        <begin position="70"/>
        <end position="104"/>
    </location>
</feature>
<dbReference type="InterPro" id="IPR004332">
    <property type="entry name" value="Transposase_MuDR"/>
</dbReference>
<sequence length="177" mass="20033">MLREEAINVETRQDAVDDEDAGFESSNLATVFITGNARLLVDFGSLSDESSGFEDDDDVLSIHEEINNVEGDRDCVGNDDEGFRSEHDSSDDDDEHSKLDRFPKYNSKTGEINPRFAIGMFFSCRVELKAAIDTLSIKDARDVKYIRSENKRVRAICKDDECKWYIYARKLSGEIGL</sequence>
<evidence type="ECO:0000259" key="2">
    <source>
        <dbReference type="Pfam" id="PF03108"/>
    </source>
</evidence>
<evidence type="ECO:0000313" key="3">
    <source>
        <dbReference type="EMBL" id="GAA0142892.1"/>
    </source>
</evidence>
<feature type="domain" description="Transposase MuDR plant" evidence="2">
    <location>
        <begin position="117"/>
        <end position="173"/>
    </location>
</feature>
<gene>
    <name evidence="3" type="ORF">LIER_03692</name>
</gene>
<accession>A0AAV3NVK3</accession>
<evidence type="ECO:0000256" key="1">
    <source>
        <dbReference type="SAM" id="MobiDB-lite"/>
    </source>
</evidence>